<dbReference type="EMBL" id="JAOQJQ010000002">
    <property type="protein sequence ID" value="MCU6761643.1"/>
    <property type="molecule type" value="Genomic_DNA"/>
</dbReference>
<protein>
    <submittedName>
        <fullName evidence="1">Uncharacterized protein</fullName>
    </submittedName>
</protein>
<accession>A0ABT2THH3</accession>
<proteinExistence type="predicted"/>
<gene>
    <name evidence="1" type="ORF">OCV88_04725</name>
</gene>
<name>A0ABT2THH3_9FIRM</name>
<keyword evidence="2" id="KW-1185">Reference proteome</keyword>
<evidence type="ECO:0000313" key="2">
    <source>
        <dbReference type="Proteomes" id="UP001652442"/>
    </source>
</evidence>
<reference evidence="1 2" key="1">
    <citation type="journal article" date="2021" name="ISME Commun">
        <title>Automated analysis of genomic sequences facilitates high-throughput and comprehensive description of bacteria.</title>
        <authorList>
            <person name="Hitch T.C.A."/>
        </authorList>
    </citation>
    <scope>NUCLEOTIDE SEQUENCE [LARGE SCALE GENOMIC DNA]</scope>
    <source>
        <strain evidence="1 2">Sanger_109</strain>
    </source>
</reference>
<dbReference type="Proteomes" id="UP001652442">
    <property type="component" value="Unassembled WGS sequence"/>
</dbReference>
<organism evidence="1 2">
    <name type="scientific">Brotonthovivens ammoniilytica</name>
    <dbReference type="NCBI Taxonomy" id="2981725"/>
    <lineage>
        <taxon>Bacteria</taxon>
        <taxon>Bacillati</taxon>
        <taxon>Bacillota</taxon>
        <taxon>Clostridia</taxon>
        <taxon>Lachnospirales</taxon>
        <taxon>Lachnospiraceae</taxon>
        <taxon>Brotonthovivens</taxon>
    </lineage>
</organism>
<sequence length="72" mass="8502">MTRFDKAEYYKLVIVSYFVGYKVAYNRLKNSTGQISPMDIYTFYAEVQEITPSMISVEKLSLNERDIVRYDV</sequence>
<comment type="caution">
    <text evidence="1">The sequence shown here is derived from an EMBL/GenBank/DDBJ whole genome shotgun (WGS) entry which is preliminary data.</text>
</comment>
<evidence type="ECO:0000313" key="1">
    <source>
        <dbReference type="EMBL" id="MCU6761643.1"/>
    </source>
</evidence>
<dbReference type="RefSeq" id="WP_158424445.1">
    <property type="nucleotide sequence ID" value="NZ_JAOQJQ010000002.1"/>
</dbReference>